<protein>
    <submittedName>
        <fullName evidence="2">Uncharacterized protein</fullName>
    </submittedName>
</protein>
<evidence type="ECO:0000313" key="3">
    <source>
        <dbReference type="Proteomes" id="UP000266841"/>
    </source>
</evidence>
<comment type="caution">
    <text evidence="2">The sequence shown here is derived from an EMBL/GenBank/DDBJ whole genome shotgun (WGS) entry which is preliminary data.</text>
</comment>
<name>K0T9I3_THAOC</name>
<proteinExistence type="predicted"/>
<dbReference type="Proteomes" id="UP000266841">
    <property type="component" value="Unassembled WGS sequence"/>
</dbReference>
<accession>K0T9I3</accession>
<dbReference type="EMBL" id="AGNL01003898">
    <property type="protein sequence ID" value="EJK74170.1"/>
    <property type="molecule type" value="Genomic_DNA"/>
</dbReference>
<keyword evidence="3" id="KW-1185">Reference proteome</keyword>
<feature type="non-terminal residue" evidence="2">
    <location>
        <position position="291"/>
    </location>
</feature>
<reference evidence="2 3" key="1">
    <citation type="journal article" date="2012" name="Genome Biol.">
        <title>Genome and low-iron response of an oceanic diatom adapted to chronic iron limitation.</title>
        <authorList>
            <person name="Lommer M."/>
            <person name="Specht M."/>
            <person name="Roy A.S."/>
            <person name="Kraemer L."/>
            <person name="Andreson R."/>
            <person name="Gutowska M.A."/>
            <person name="Wolf J."/>
            <person name="Bergner S.V."/>
            <person name="Schilhabel M.B."/>
            <person name="Klostermeier U.C."/>
            <person name="Beiko R.G."/>
            <person name="Rosenstiel P."/>
            <person name="Hippler M."/>
            <person name="Laroche J."/>
        </authorList>
    </citation>
    <scope>NUCLEOTIDE SEQUENCE [LARGE SCALE GENOMIC DNA]</scope>
    <source>
        <strain evidence="2 3">CCMP1005</strain>
    </source>
</reference>
<feature type="compositionally biased region" description="Polar residues" evidence="1">
    <location>
        <begin position="171"/>
        <end position="184"/>
    </location>
</feature>
<feature type="region of interest" description="Disordered" evidence="1">
    <location>
        <begin position="161"/>
        <end position="196"/>
    </location>
</feature>
<sequence>MNCRWASTFALTEAGVRVFQDETHRRPVAAGGTDATSVRPLTLIFDGWCNGLDWGVLSEQTQPDRIVSTLRLQLRPTSKLNPHSTRLRSPERIHKSLWLVDFFDGSTYAGDDPLSFEDLDCLLGWRHGPYRTPFTGRQRERSFQGPTWPTYWAAARHTEDVEDGGGMSKKAQCSLQRSGASSGSLREEPQSGPTLSFDPRLLPAFASLVSSLSSSFQNQSTSFRLSSPLLGALPLDLRRLEPHGQVALRRLPRGAGRLGLDGLDRGEYERVPVRLAGSAAGDGGDPPPGRE</sequence>
<evidence type="ECO:0000256" key="1">
    <source>
        <dbReference type="SAM" id="MobiDB-lite"/>
    </source>
</evidence>
<evidence type="ECO:0000313" key="2">
    <source>
        <dbReference type="EMBL" id="EJK74170.1"/>
    </source>
</evidence>
<organism evidence="2 3">
    <name type="scientific">Thalassiosira oceanica</name>
    <name type="common">Marine diatom</name>
    <dbReference type="NCBI Taxonomy" id="159749"/>
    <lineage>
        <taxon>Eukaryota</taxon>
        <taxon>Sar</taxon>
        <taxon>Stramenopiles</taxon>
        <taxon>Ochrophyta</taxon>
        <taxon>Bacillariophyta</taxon>
        <taxon>Coscinodiscophyceae</taxon>
        <taxon>Thalassiosirophycidae</taxon>
        <taxon>Thalassiosirales</taxon>
        <taxon>Thalassiosiraceae</taxon>
        <taxon>Thalassiosira</taxon>
    </lineage>
</organism>
<gene>
    <name evidence="2" type="ORF">THAOC_04167</name>
</gene>
<dbReference type="AlphaFoldDB" id="K0T9I3"/>